<proteinExistence type="inferred from homology"/>
<feature type="region of interest" description="Disordered" evidence="9">
    <location>
        <begin position="541"/>
        <end position="560"/>
    </location>
</feature>
<keyword evidence="12" id="KW-1185">Reference proteome</keyword>
<evidence type="ECO:0000256" key="1">
    <source>
        <dbReference type="ARBA" id="ARBA00004123"/>
    </source>
</evidence>
<comment type="similarity">
    <text evidence="8">Belongs to the AP2/ERF transcription factor family. ERF subfamily.</text>
</comment>
<dbReference type="PROSITE" id="PS51032">
    <property type="entry name" value="AP2_ERF"/>
    <property type="match status" value="1"/>
</dbReference>
<dbReference type="InterPro" id="IPR016177">
    <property type="entry name" value="DNA-bd_dom_sf"/>
</dbReference>
<dbReference type="Proteomes" id="UP000734854">
    <property type="component" value="Unassembled WGS sequence"/>
</dbReference>
<evidence type="ECO:0000256" key="6">
    <source>
        <dbReference type="ARBA" id="ARBA00023163"/>
    </source>
</evidence>
<dbReference type="AlphaFoldDB" id="A0A8J5ENW6"/>
<dbReference type="SMART" id="SM00380">
    <property type="entry name" value="AP2"/>
    <property type="match status" value="1"/>
</dbReference>
<dbReference type="SUPFAM" id="SSF117070">
    <property type="entry name" value="LEA14-like"/>
    <property type="match status" value="1"/>
</dbReference>
<keyword evidence="5" id="KW-0010">Activator</keyword>
<evidence type="ECO:0000256" key="7">
    <source>
        <dbReference type="ARBA" id="ARBA00023242"/>
    </source>
</evidence>
<name>A0A8J5ENW6_ZINOF</name>
<dbReference type="CDD" id="cd00018">
    <property type="entry name" value="AP2"/>
    <property type="match status" value="1"/>
</dbReference>
<evidence type="ECO:0000259" key="10">
    <source>
        <dbReference type="PROSITE" id="PS51032"/>
    </source>
</evidence>
<dbReference type="GO" id="GO:0000976">
    <property type="term" value="F:transcription cis-regulatory region binding"/>
    <property type="evidence" value="ECO:0007669"/>
    <property type="project" value="UniProtKB-ARBA"/>
</dbReference>
<dbReference type="InterPro" id="IPR001471">
    <property type="entry name" value="AP2/ERF_dom"/>
</dbReference>
<evidence type="ECO:0000256" key="5">
    <source>
        <dbReference type="ARBA" id="ARBA00023159"/>
    </source>
</evidence>
<feature type="domain" description="AP2/ERF" evidence="10">
    <location>
        <begin position="433"/>
        <end position="490"/>
    </location>
</feature>
<organism evidence="11 12">
    <name type="scientific">Zingiber officinale</name>
    <name type="common">Ginger</name>
    <name type="synonym">Amomum zingiber</name>
    <dbReference type="NCBI Taxonomy" id="94328"/>
    <lineage>
        <taxon>Eukaryota</taxon>
        <taxon>Viridiplantae</taxon>
        <taxon>Streptophyta</taxon>
        <taxon>Embryophyta</taxon>
        <taxon>Tracheophyta</taxon>
        <taxon>Spermatophyta</taxon>
        <taxon>Magnoliopsida</taxon>
        <taxon>Liliopsida</taxon>
        <taxon>Zingiberales</taxon>
        <taxon>Zingiberaceae</taxon>
        <taxon>Zingiber</taxon>
    </lineage>
</organism>
<dbReference type="GO" id="GO:0005634">
    <property type="term" value="C:nucleus"/>
    <property type="evidence" value="ECO:0007669"/>
    <property type="project" value="UniProtKB-SubCell"/>
</dbReference>
<dbReference type="GO" id="GO:0009873">
    <property type="term" value="P:ethylene-activated signaling pathway"/>
    <property type="evidence" value="ECO:0007669"/>
    <property type="project" value="UniProtKB-KW"/>
</dbReference>
<evidence type="ECO:0000256" key="2">
    <source>
        <dbReference type="ARBA" id="ARBA00022745"/>
    </source>
</evidence>
<comment type="subcellular location">
    <subcellularLocation>
        <location evidence="1">Nucleus</location>
    </subcellularLocation>
</comment>
<keyword evidence="7" id="KW-0539">Nucleus</keyword>
<dbReference type="PANTHER" id="PTHR31657">
    <property type="entry name" value="ETHYLENE-RESPONSIVE TRANSCRIPTION FACTOR ERF061"/>
    <property type="match status" value="1"/>
</dbReference>
<protein>
    <recommendedName>
        <fullName evidence="10">AP2/ERF domain-containing protein</fullName>
    </recommendedName>
</protein>
<dbReference type="PRINTS" id="PR00367">
    <property type="entry name" value="ETHRSPELEMNT"/>
</dbReference>
<dbReference type="FunFam" id="3.30.730.10:FF:000001">
    <property type="entry name" value="Ethylene-responsive transcription factor 2"/>
    <property type="match status" value="1"/>
</dbReference>
<keyword evidence="3" id="KW-0805">Transcription regulation</keyword>
<evidence type="ECO:0000256" key="8">
    <source>
        <dbReference type="ARBA" id="ARBA00024343"/>
    </source>
</evidence>
<dbReference type="EMBL" id="JACMSC010000021">
    <property type="protein sequence ID" value="KAG6470670.1"/>
    <property type="molecule type" value="Genomic_DNA"/>
</dbReference>
<sequence>MLKGKLRVSRNRYSGGRFATQEYELDNYTMRKRNKKIDVPSVAPDSASSYSDVWEVLLGLSQTMVCERGCVWLIVESEVAELCITSSASLAWPRLVLLRCSCTLPGKSCFRSSKDNKTSGGVGMGDNLVEAKALKEDNMDVVLDELGAKVIDDSLKQKVDEEGVAIDVVLPQSKVCHCGSLLPLPESLLLFIAAAAAISFFAAVNPSTPTLTVKSLAIKNFTRSETEYDFSVKVSNPSNRVGLALAGGGCVAAAFHDGKKFAAGETSWQSPLIASEPKPKGAVPGQLKLASHRATGFFPVFITSVLDKDLVLLHPEAMATAIDVYNGVQLLSSDPLNGALEALIHGASIPSFSGSASPPPSSSCLYQNPVFDCFNSSSLRADMVQVSFSSPGHLPPFQWQQQLSSAASGHFLGLRAQPMKRAAAFPSQPAAKLYRGVRQRHWGKWVAEIRLPRSRTRLWLGTFDTAEGAAVAYDRAAFKLKGDAARLNFPELWRNGAHFGPPLHHVVEAKLQELCENLAGSQTQGKATPNSDAIGELGLSSEDIKSDNSSSLEVDNTSSGMSAVPEIQHLDFTDAPWDESESFKLRKYPSWEFDWDSILSFN</sequence>
<dbReference type="PANTHER" id="PTHR31657:SF73">
    <property type="entry name" value="OS02G0752800 PROTEIN"/>
    <property type="match status" value="1"/>
</dbReference>
<gene>
    <name evidence="11" type="ORF">ZIOFF_071747</name>
</gene>
<evidence type="ECO:0000313" key="11">
    <source>
        <dbReference type="EMBL" id="KAG6470670.1"/>
    </source>
</evidence>
<reference evidence="11 12" key="1">
    <citation type="submission" date="2020-08" db="EMBL/GenBank/DDBJ databases">
        <title>Plant Genome Project.</title>
        <authorList>
            <person name="Zhang R.-G."/>
        </authorList>
    </citation>
    <scope>NUCLEOTIDE SEQUENCE [LARGE SCALE GENOMIC DNA]</scope>
    <source>
        <tissue evidence="11">Rhizome</tissue>
    </source>
</reference>
<keyword evidence="6" id="KW-0804">Transcription</keyword>
<accession>A0A8J5ENW6</accession>
<keyword evidence="2" id="KW-0936">Ethylene signaling pathway</keyword>
<keyword evidence="4" id="KW-0238">DNA-binding</keyword>
<dbReference type="Pfam" id="PF00847">
    <property type="entry name" value="AP2"/>
    <property type="match status" value="1"/>
</dbReference>
<dbReference type="SUPFAM" id="SSF54171">
    <property type="entry name" value="DNA-binding domain"/>
    <property type="match status" value="1"/>
</dbReference>
<evidence type="ECO:0000313" key="12">
    <source>
        <dbReference type="Proteomes" id="UP000734854"/>
    </source>
</evidence>
<dbReference type="InterPro" id="IPR036955">
    <property type="entry name" value="AP2/ERF_dom_sf"/>
</dbReference>
<dbReference type="GO" id="GO:0003700">
    <property type="term" value="F:DNA-binding transcription factor activity"/>
    <property type="evidence" value="ECO:0007669"/>
    <property type="project" value="InterPro"/>
</dbReference>
<evidence type="ECO:0000256" key="9">
    <source>
        <dbReference type="SAM" id="MobiDB-lite"/>
    </source>
</evidence>
<dbReference type="InterPro" id="IPR051758">
    <property type="entry name" value="ERF/AP2-like"/>
</dbReference>
<dbReference type="Gene3D" id="3.30.730.10">
    <property type="entry name" value="AP2/ERF domain"/>
    <property type="match status" value="1"/>
</dbReference>
<comment type="caution">
    <text evidence="11">The sequence shown here is derived from an EMBL/GenBank/DDBJ whole genome shotgun (WGS) entry which is preliminary data.</text>
</comment>
<evidence type="ECO:0000256" key="3">
    <source>
        <dbReference type="ARBA" id="ARBA00023015"/>
    </source>
</evidence>
<evidence type="ECO:0000256" key="4">
    <source>
        <dbReference type="ARBA" id="ARBA00023125"/>
    </source>
</evidence>